<organism evidence="2 3">
    <name type="scientific">Triparma laevis f. longispina</name>
    <dbReference type="NCBI Taxonomy" id="1714387"/>
    <lineage>
        <taxon>Eukaryota</taxon>
        <taxon>Sar</taxon>
        <taxon>Stramenopiles</taxon>
        <taxon>Ochrophyta</taxon>
        <taxon>Bolidophyceae</taxon>
        <taxon>Parmales</taxon>
        <taxon>Triparmaceae</taxon>
        <taxon>Triparma</taxon>
    </lineage>
</organism>
<evidence type="ECO:0000313" key="2">
    <source>
        <dbReference type="EMBL" id="GMH64429.1"/>
    </source>
</evidence>
<reference evidence="3" key="1">
    <citation type="journal article" date="2023" name="Commun. Biol.">
        <title>Genome analysis of Parmales, the sister group of diatoms, reveals the evolutionary specialization of diatoms from phago-mixotrophs to photoautotrophs.</title>
        <authorList>
            <person name="Ban H."/>
            <person name="Sato S."/>
            <person name="Yoshikawa S."/>
            <person name="Yamada K."/>
            <person name="Nakamura Y."/>
            <person name="Ichinomiya M."/>
            <person name="Sato N."/>
            <person name="Blanc-Mathieu R."/>
            <person name="Endo H."/>
            <person name="Kuwata A."/>
            <person name="Ogata H."/>
        </authorList>
    </citation>
    <scope>NUCLEOTIDE SEQUENCE [LARGE SCALE GENOMIC DNA]</scope>
    <source>
        <strain evidence="3">NIES 3700</strain>
    </source>
</reference>
<sequence length="190" mass="21642">MPAAKINDRGKIVRPRARSARQILKSILTLLLPFLFYTLFIHLTSLTPPPPPPFYMTSSFPYPQSYPSTLTILKIFSRHSTPTSLHYSFSVPGVWTGKWMKVASQFDHYDPTYVAITPKRDELSTPDIFTAMAHHSSYVAKVDTAMFNYIFPILFPRFRTKGSFDRDETLGENSCAAASIARRDETTRLN</sequence>
<proteinExistence type="predicted"/>
<gene>
    <name evidence="2" type="ORF">TrLO_g8296</name>
</gene>
<evidence type="ECO:0000313" key="3">
    <source>
        <dbReference type="Proteomes" id="UP001165122"/>
    </source>
</evidence>
<keyword evidence="1" id="KW-0812">Transmembrane</keyword>
<keyword evidence="1" id="KW-1133">Transmembrane helix</keyword>
<protein>
    <submittedName>
        <fullName evidence="2">Uncharacterized protein</fullName>
    </submittedName>
</protein>
<dbReference type="Proteomes" id="UP001165122">
    <property type="component" value="Unassembled WGS sequence"/>
</dbReference>
<comment type="caution">
    <text evidence="2">The sequence shown here is derived from an EMBL/GenBank/DDBJ whole genome shotgun (WGS) entry which is preliminary data.</text>
</comment>
<name>A0A9W7E1D9_9STRA</name>
<feature type="transmembrane region" description="Helical" evidence="1">
    <location>
        <begin position="23"/>
        <end position="43"/>
    </location>
</feature>
<dbReference type="AlphaFoldDB" id="A0A9W7E1D9"/>
<evidence type="ECO:0000256" key="1">
    <source>
        <dbReference type="SAM" id="Phobius"/>
    </source>
</evidence>
<accession>A0A9W7E1D9</accession>
<keyword evidence="1" id="KW-0472">Membrane</keyword>
<keyword evidence="3" id="KW-1185">Reference proteome</keyword>
<dbReference type="EMBL" id="BRXW01000542">
    <property type="protein sequence ID" value="GMH64429.1"/>
    <property type="molecule type" value="Genomic_DNA"/>
</dbReference>